<dbReference type="GO" id="GO:0005524">
    <property type="term" value="F:ATP binding"/>
    <property type="evidence" value="ECO:0007669"/>
    <property type="project" value="UniProtKB-KW"/>
</dbReference>
<accession>A0A1J4NBY9</accession>
<dbReference type="Gene3D" id="3.30.70.260">
    <property type="match status" value="1"/>
</dbReference>
<evidence type="ECO:0000256" key="1">
    <source>
        <dbReference type="ARBA" id="ARBA00005417"/>
    </source>
</evidence>
<comment type="caution">
    <text evidence="12">The sequence shown here is derived from an EMBL/GenBank/DDBJ whole genome shotgun (WGS) entry which is preliminary data.</text>
</comment>
<evidence type="ECO:0000256" key="5">
    <source>
        <dbReference type="ARBA" id="ARBA00022840"/>
    </source>
</evidence>
<dbReference type="GO" id="GO:0006865">
    <property type="term" value="P:amino acid transport"/>
    <property type="evidence" value="ECO:0007669"/>
    <property type="project" value="UniProtKB-KW"/>
</dbReference>
<dbReference type="AlphaFoldDB" id="A0A1J4NBY9"/>
<dbReference type="InterPro" id="IPR045865">
    <property type="entry name" value="ACT-like_dom_sf"/>
</dbReference>
<sequence length="348" mass="37827">MTHPATVAEPLVRLRNVTKTYPAARGRNEVRAVDDVDLDIAAGDIQAIVGYSGAGKSTLVRLLNGLEPATSGSIQVGGTELVGLRERQLRPIRLGIGMIFQQFNLFESRTVWGNLAYPLQIAGVAKAEQQRRISELLHFVGLPDKAHTYPRNLSGGQKQRVGIARALTTNPSLLLADEATSALDPETTHEVLRLLKRVNEEFGTTIVAITHEMEVVRELADHVAVMENGRVVESGAVYDVFSSPKQPVTRRFVGTVVDDEPDAEALAALRSRHPGRFVKVELREGGPRQTDIFAVLLERGISFELVFGGIEEIQGATFGNLTLALDGPETSVDEAVRELAALVTTKEV</sequence>
<feature type="domain" description="ABC transporter" evidence="11">
    <location>
        <begin position="12"/>
        <end position="253"/>
    </location>
</feature>
<keyword evidence="13" id="KW-1185">Reference proteome</keyword>
<dbReference type="InterPro" id="IPR050086">
    <property type="entry name" value="MetN_ABC_transporter-like"/>
</dbReference>
<keyword evidence="5 12" id="KW-0067">ATP-binding</keyword>
<comment type="function">
    <text evidence="9">Part of the ABC transporter FtsEX involved in cellular division. Has ATPase activity.</text>
</comment>
<reference evidence="12" key="1">
    <citation type="submission" date="2016-10" db="EMBL/GenBank/DDBJ databases">
        <title>Draft Genome Sequence of Nocardioides luteus Strain BAFB, an Alkane-Degrading Bacterium Isolated from JP-7 Polluted Soil.</title>
        <authorList>
            <person name="Brown L."/>
            <person name="Ruiz O.N."/>
            <person name="Gunasekera T."/>
        </authorList>
    </citation>
    <scope>NUCLEOTIDE SEQUENCE [LARGE SCALE GENOMIC DNA]</scope>
    <source>
        <strain evidence="12">BAFB</strain>
    </source>
</reference>
<dbReference type="OrthoDB" id="9806471at2"/>
<dbReference type="InterPro" id="IPR003593">
    <property type="entry name" value="AAA+_ATPase"/>
</dbReference>
<comment type="similarity">
    <text evidence="1">Belongs to the ABC transporter superfamily.</text>
</comment>
<evidence type="ECO:0000256" key="8">
    <source>
        <dbReference type="ARBA" id="ARBA00023136"/>
    </source>
</evidence>
<evidence type="ECO:0000256" key="9">
    <source>
        <dbReference type="ARBA" id="ARBA00054718"/>
    </source>
</evidence>
<dbReference type="InterPro" id="IPR018449">
    <property type="entry name" value="NIL_domain"/>
</dbReference>
<dbReference type="GO" id="GO:0005886">
    <property type="term" value="C:plasma membrane"/>
    <property type="evidence" value="ECO:0007669"/>
    <property type="project" value="UniProtKB-ARBA"/>
</dbReference>
<dbReference type="InterPro" id="IPR041701">
    <property type="entry name" value="MetN_ABC"/>
</dbReference>
<dbReference type="InterPro" id="IPR017871">
    <property type="entry name" value="ABC_transporter-like_CS"/>
</dbReference>
<dbReference type="SMART" id="SM00382">
    <property type="entry name" value="AAA"/>
    <property type="match status" value="1"/>
</dbReference>
<evidence type="ECO:0000256" key="2">
    <source>
        <dbReference type="ARBA" id="ARBA00022448"/>
    </source>
</evidence>
<gene>
    <name evidence="12" type="ORF">UG56_003645</name>
</gene>
<dbReference type="GO" id="GO:0016887">
    <property type="term" value="F:ATP hydrolysis activity"/>
    <property type="evidence" value="ECO:0007669"/>
    <property type="project" value="InterPro"/>
</dbReference>
<dbReference type="SMART" id="SM00930">
    <property type="entry name" value="NIL"/>
    <property type="match status" value="1"/>
</dbReference>
<evidence type="ECO:0000313" key="13">
    <source>
        <dbReference type="Proteomes" id="UP000033772"/>
    </source>
</evidence>
<proteinExistence type="inferred from homology"/>
<keyword evidence="2" id="KW-0813">Transport</keyword>
<name>A0A1J4NBY9_9ACTN</name>
<evidence type="ECO:0000256" key="10">
    <source>
        <dbReference type="ARBA" id="ARBA00063837"/>
    </source>
</evidence>
<dbReference type="Proteomes" id="UP000033772">
    <property type="component" value="Unassembled WGS sequence"/>
</dbReference>
<dbReference type="RefSeq" id="WP_045551240.1">
    <property type="nucleotide sequence ID" value="NZ_JZDQ02000004.1"/>
</dbReference>
<dbReference type="PANTHER" id="PTHR43166">
    <property type="entry name" value="AMINO ACID IMPORT ATP-BINDING PROTEIN"/>
    <property type="match status" value="1"/>
</dbReference>
<keyword evidence="8" id="KW-0472">Membrane</keyword>
<dbReference type="FunFam" id="3.40.50.300:FF:000056">
    <property type="entry name" value="Cell division ATP-binding protein FtsE"/>
    <property type="match status" value="1"/>
</dbReference>
<evidence type="ECO:0000313" key="12">
    <source>
        <dbReference type="EMBL" id="OIJ28160.1"/>
    </source>
</evidence>
<keyword evidence="4" id="KW-0547">Nucleotide-binding</keyword>
<evidence type="ECO:0000256" key="7">
    <source>
        <dbReference type="ARBA" id="ARBA00022970"/>
    </source>
</evidence>
<dbReference type="CDD" id="cd03258">
    <property type="entry name" value="ABC_MetN_methionine_transporter"/>
    <property type="match status" value="1"/>
</dbReference>
<dbReference type="Gene3D" id="3.40.50.300">
    <property type="entry name" value="P-loop containing nucleotide triphosphate hydrolases"/>
    <property type="match status" value="1"/>
</dbReference>
<evidence type="ECO:0000256" key="6">
    <source>
        <dbReference type="ARBA" id="ARBA00022967"/>
    </source>
</evidence>
<evidence type="ECO:0000256" key="4">
    <source>
        <dbReference type="ARBA" id="ARBA00022741"/>
    </source>
</evidence>
<dbReference type="SUPFAM" id="SSF55021">
    <property type="entry name" value="ACT-like"/>
    <property type="match status" value="1"/>
</dbReference>
<dbReference type="PANTHER" id="PTHR43166:SF30">
    <property type="entry name" value="METHIONINE IMPORT ATP-BINDING PROTEIN METN"/>
    <property type="match status" value="1"/>
</dbReference>
<keyword evidence="6" id="KW-1278">Translocase</keyword>
<dbReference type="PROSITE" id="PS50893">
    <property type="entry name" value="ABC_TRANSPORTER_2"/>
    <property type="match status" value="1"/>
</dbReference>
<dbReference type="EMBL" id="JZDQ02000004">
    <property type="protein sequence ID" value="OIJ28160.1"/>
    <property type="molecule type" value="Genomic_DNA"/>
</dbReference>
<keyword evidence="3" id="KW-1003">Cell membrane</keyword>
<dbReference type="InterPro" id="IPR003439">
    <property type="entry name" value="ABC_transporter-like_ATP-bd"/>
</dbReference>
<dbReference type="STRING" id="1844.UG56_003645"/>
<evidence type="ECO:0000259" key="11">
    <source>
        <dbReference type="PROSITE" id="PS50893"/>
    </source>
</evidence>
<dbReference type="Pfam" id="PF00005">
    <property type="entry name" value="ABC_tran"/>
    <property type="match status" value="1"/>
</dbReference>
<dbReference type="PROSITE" id="PS00211">
    <property type="entry name" value="ABC_TRANSPORTER_1"/>
    <property type="match status" value="1"/>
</dbReference>
<keyword evidence="7" id="KW-0029">Amino-acid transport</keyword>
<comment type="subunit">
    <text evidence="10">Homodimer. Forms a membrane-associated complex with FtsX.</text>
</comment>
<evidence type="ECO:0000256" key="3">
    <source>
        <dbReference type="ARBA" id="ARBA00022475"/>
    </source>
</evidence>
<dbReference type="Pfam" id="PF09383">
    <property type="entry name" value="NIL"/>
    <property type="match status" value="1"/>
</dbReference>
<dbReference type="SUPFAM" id="SSF52540">
    <property type="entry name" value="P-loop containing nucleoside triphosphate hydrolases"/>
    <property type="match status" value="1"/>
</dbReference>
<protein>
    <submittedName>
        <fullName evidence="12">Methionine ABC transporter ATP-binding protein</fullName>
    </submittedName>
</protein>
<organism evidence="12 13">
    <name type="scientific">Nocardioides luteus</name>
    <dbReference type="NCBI Taxonomy" id="1844"/>
    <lineage>
        <taxon>Bacteria</taxon>
        <taxon>Bacillati</taxon>
        <taxon>Actinomycetota</taxon>
        <taxon>Actinomycetes</taxon>
        <taxon>Propionibacteriales</taxon>
        <taxon>Nocardioidaceae</taxon>
        <taxon>Nocardioides</taxon>
    </lineage>
</organism>
<dbReference type="InterPro" id="IPR027417">
    <property type="entry name" value="P-loop_NTPase"/>
</dbReference>